<dbReference type="AlphaFoldDB" id="A0A4R5UHG8"/>
<dbReference type="InterPro" id="IPR050855">
    <property type="entry name" value="NDM-1-like"/>
</dbReference>
<dbReference type="InterPro" id="IPR001279">
    <property type="entry name" value="Metallo-B-lactamas"/>
</dbReference>
<dbReference type="Pfam" id="PF00753">
    <property type="entry name" value="Lactamase_B"/>
    <property type="match status" value="1"/>
</dbReference>
<evidence type="ECO:0000313" key="3">
    <source>
        <dbReference type="EMBL" id="TDK35411.1"/>
    </source>
</evidence>
<name>A0A4R5UHG8_9HYPH</name>
<dbReference type="RefSeq" id="WP_133316833.1">
    <property type="nucleotide sequence ID" value="NZ_SMTL01000003.1"/>
</dbReference>
<reference evidence="3 4" key="1">
    <citation type="submission" date="2019-03" db="EMBL/GenBank/DDBJ databases">
        <title>Rhizobium sp. nov., an bacterium isolated from biocrust in Mu Us Desert.</title>
        <authorList>
            <person name="Lixiong L."/>
        </authorList>
    </citation>
    <scope>NUCLEOTIDE SEQUENCE [LARGE SCALE GENOMIC DNA]</scope>
    <source>
        <strain evidence="3 4">SPY-1</strain>
    </source>
</reference>
<dbReference type="EMBL" id="SMTL01000003">
    <property type="protein sequence ID" value="TDK35411.1"/>
    <property type="molecule type" value="Genomic_DNA"/>
</dbReference>
<comment type="similarity">
    <text evidence="1">Belongs to the metallo-beta-lactamase superfamily. Class-B beta-lactamase family.</text>
</comment>
<proteinExistence type="inferred from homology"/>
<dbReference type="GO" id="GO:0016787">
    <property type="term" value="F:hydrolase activity"/>
    <property type="evidence" value="ECO:0007669"/>
    <property type="project" value="UniProtKB-KW"/>
</dbReference>
<sequence>MPTTTETLRILEPHPAVFAYYDGRIHGKRLHSSADNWLDDGAYALGVASYAIVDGTEALVYDTHISLEHAKAIRAHLESLGVQHIRVVLSHWHKDHVAGNGAFADCEILSLKLTAERLLQNRQKIEQADPPISPLVMPNATFEDSLHLTIGRRRVELHHFAIHSADGNVVFLPEQGLLLAGDTLEDTVTFISEALEIGTHVRELERMKTFPIAKILPAHGDHARIAAGGYSPTLIHANQSYLQRLRNALAMEEDVDSSLERFVAPEIASGAVLYFVPYEAVHRSNIAAVKDVMPILSRDS</sequence>
<feature type="domain" description="Metallo-beta-lactamase" evidence="2">
    <location>
        <begin position="46"/>
        <end position="219"/>
    </location>
</feature>
<organism evidence="3 4">
    <name type="scientific">Rhizobium deserti</name>
    <dbReference type="NCBI Taxonomy" id="2547961"/>
    <lineage>
        <taxon>Bacteria</taxon>
        <taxon>Pseudomonadati</taxon>
        <taxon>Pseudomonadota</taxon>
        <taxon>Alphaproteobacteria</taxon>
        <taxon>Hyphomicrobiales</taxon>
        <taxon>Rhizobiaceae</taxon>
        <taxon>Rhizobium/Agrobacterium group</taxon>
        <taxon>Rhizobium</taxon>
    </lineage>
</organism>
<dbReference type="PANTHER" id="PTHR42951">
    <property type="entry name" value="METALLO-BETA-LACTAMASE DOMAIN-CONTAINING"/>
    <property type="match status" value="1"/>
</dbReference>
<dbReference type="OrthoDB" id="420651at2"/>
<dbReference type="PANTHER" id="PTHR42951:SF4">
    <property type="entry name" value="ACYL-COENZYME A THIOESTERASE MBLAC2"/>
    <property type="match status" value="1"/>
</dbReference>
<dbReference type="Proteomes" id="UP000295238">
    <property type="component" value="Unassembled WGS sequence"/>
</dbReference>
<dbReference type="SUPFAM" id="SSF56281">
    <property type="entry name" value="Metallo-hydrolase/oxidoreductase"/>
    <property type="match status" value="1"/>
</dbReference>
<evidence type="ECO:0000256" key="1">
    <source>
        <dbReference type="ARBA" id="ARBA00005250"/>
    </source>
</evidence>
<dbReference type="SMART" id="SM00849">
    <property type="entry name" value="Lactamase_B"/>
    <property type="match status" value="1"/>
</dbReference>
<dbReference type="Gene3D" id="3.60.15.10">
    <property type="entry name" value="Ribonuclease Z/Hydroxyacylglutathione hydrolase-like"/>
    <property type="match status" value="1"/>
</dbReference>
<keyword evidence="4" id="KW-1185">Reference proteome</keyword>
<evidence type="ECO:0000313" key="4">
    <source>
        <dbReference type="Proteomes" id="UP000295238"/>
    </source>
</evidence>
<accession>A0A4R5UHG8</accession>
<dbReference type="GO" id="GO:0017001">
    <property type="term" value="P:antibiotic catabolic process"/>
    <property type="evidence" value="ECO:0007669"/>
    <property type="project" value="UniProtKB-ARBA"/>
</dbReference>
<keyword evidence="3" id="KW-0378">Hydrolase</keyword>
<dbReference type="InterPro" id="IPR036866">
    <property type="entry name" value="RibonucZ/Hydroxyglut_hydro"/>
</dbReference>
<protein>
    <submittedName>
        <fullName evidence="3">MBL fold metallo-hydrolase</fullName>
    </submittedName>
</protein>
<gene>
    <name evidence="3" type="ORF">E2F50_14295</name>
</gene>
<comment type="caution">
    <text evidence="3">The sequence shown here is derived from an EMBL/GenBank/DDBJ whole genome shotgun (WGS) entry which is preliminary data.</text>
</comment>
<evidence type="ECO:0000259" key="2">
    <source>
        <dbReference type="SMART" id="SM00849"/>
    </source>
</evidence>